<sequence>MLKYMMPDASNASATSDPQQLYREVKDKLNVKVSGLADEYNRLSNRFERALIEHKLAVEYFNVRNLGFHFVPVTIIAALITVIGFLITGTQNDDGELAQNSVDSEPLLTGRSSQLWSLVVGILGVISSLLNTFGKRNNYQSQYDMHRSAVQALEKICRDVEFEKDWFKRDEEKVEEIAIKIVKNPGNHSEHEDDITKMGSDMKSHQASFKAMQDACLESPVPTRVIQAFTVLDQLNELETDDLGYFYLKLWKEFSTYPWWPLKAPRIDVRGKMDEWEAELTQTETPPPGV</sequence>
<keyword evidence="1" id="KW-0812">Transmembrane</keyword>
<dbReference type="AlphaFoldDB" id="A0A7S2KTS1"/>
<proteinExistence type="predicted"/>
<name>A0A7S2KTS1_9STRA</name>
<feature type="transmembrane region" description="Helical" evidence="1">
    <location>
        <begin position="66"/>
        <end position="87"/>
    </location>
</feature>
<reference evidence="2" key="1">
    <citation type="submission" date="2021-01" db="EMBL/GenBank/DDBJ databases">
        <authorList>
            <person name="Corre E."/>
            <person name="Pelletier E."/>
            <person name="Niang G."/>
            <person name="Scheremetjew M."/>
            <person name="Finn R."/>
            <person name="Kale V."/>
            <person name="Holt S."/>
            <person name="Cochrane G."/>
            <person name="Meng A."/>
            <person name="Brown T."/>
            <person name="Cohen L."/>
        </authorList>
    </citation>
    <scope>NUCLEOTIDE SEQUENCE</scope>
    <source>
        <strain evidence="2">SM1012Den-03</strain>
    </source>
</reference>
<evidence type="ECO:0000313" key="2">
    <source>
        <dbReference type="EMBL" id="CAD9584943.1"/>
    </source>
</evidence>
<accession>A0A7S2KTS1</accession>
<keyword evidence="1" id="KW-0472">Membrane</keyword>
<gene>
    <name evidence="2" type="ORF">SMAR0320_LOCUS4777</name>
</gene>
<keyword evidence="1" id="KW-1133">Transmembrane helix</keyword>
<evidence type="ECO:0000256" key="1">
    <source>
        <dbReference type="SAM" id="Phobius"/>
    </source>
</evidence>
<feature type="transmembrane region" description="Helical" evidence="1">
    <location>
        <begin position="115"/>
        <end position="133"/>
    </location>
</feature>
<organism evidence="2">
    <name type="scientific">Skeletonema marinoi</name>
    <dbReference type="NCBI Taxonomy" id="267567"/>
    <lineage>
        <taxon>Eukaryota</taxon>
        <taxon>Sar</taxon>
        <taxon>Stramenopiles</taxon>
        <taxon>Ochrophyta</taxon>
        <taxon>Bacillariophyta</taxon>
        <taxon>Coscinodiscophyceae</taxon>
        <taxon>Thalassiosirophycidae</taxon>
        <taxon>Thalassiosirales</taxon>
        <taxon>Skeletonemataceae</taxon>
        <taxon>Skeletonema</taxon>
        <taxon>Skeletonema marinoi-dohrnii complex</taxon>
    </lineage>
</organism>
<protein>
    <submittedName>
        <fullName evidence="2">Uncharacterized protein</fullName>
    </submittedName>
</protein>
<dbReference type="EMBL" id="HBGZ01006790">
    <property type="protein sequence ID" value="CAD9584943.1"/>
    <property type="molecule type" value="Transcribed_RNA"/>
</dbReference>